<dbReference type="AlphaFoldDB" id="A0A9D3V810"/>
<gene>
    <name evidence="1" type="ORF">J1N35_026108</name>
</gene>
<name>A0A9D3V810_9ROSI</name>
<proteinExistence type="predicted"/>
<evidence type="ECO:0000313" key="1">
    <source>
        <dbReference type="EMBL" id="KAH1073780.1"/>
    </source>
</evidence>
<dbReference type="Proteomes" id="UP000828251">
    <property type="component" value="Unassembled WGS sequence"/>
</dbReference>
<dbReference type="EMBL" id="JAIQCV010000008">
    <property type="protein sequence ID" value="KAH1073780.1"/>
    <property type="molecule type" value="Genomic_DNA"/>
</dbReference>
<keyword evidence="2" id="KW-1185">Reference proteome</keyword>
<evidence type="ECO:0000313" key="2">
    <source>
        <dbReference type="Proteomes" id="UP000828251"/>
    </source>
</evidence>
<sequence length="77" mass="8864">MADDGLLGVINRPTSRLAPIYGLGSRRRRRKRRIEKIKMSAVIPVYYCGNPAKLNTSWSNDNPGRRFFECKKFGSEF</sequence>
<comment type="caution">
    <text evidence="1">The sequence shown here is derived from an EMBL/GenBank/DDBJ whole genome shotgun (WGS) entry which is preliminary data.</text>
</comment>
<evidence type="ECO:0008006" key="3">
    <source>
        <dbReference type="Google" id="ProtNLM"/>
    </source>
</evidence>
<protein>
    <recommendedName>
        <fullName evidence="3">Zinc finger GRF-type domain-containing protein</fullName>
    </recommendedName>
</protein>
<dbReference type="OrthoDB" id="2822301at2759"/>
<accession>A0A9D3V810</accession>
<organism evidence="1 2">
    <name type="scientific">Gossypium stocksii</name>
    <dbReference type="NCBI Taxonomy" id="47602"/>
    <lineage>
        <taxon>Eukaryota</taxon>
        <taxon>Viridiplantae</taxon>
        <taxon>Streptophyta</taxon>
        <taxon>Embryophyta</taxon>
        <taxon>Tracheophyta</taxon>
        <taxon>Spermatophyta</taxon>
        <taxon>Magnoliopsida</taxon>
        <taxon>eudicotyledons</taxon>
        <taxon>Gunneridae</taxon>
        <taxon>Pentapetalae</taxon>
        <taxon>rosids</taxon>
        <taxon>malvids</taxon>
        <taxon>Malvales</taxon>
        <taxon>Malvaceae</taxon>
        <taxon>Malvoideae</taxon>
        <taxon>Gossypium</taxon>
    </lineage>
</organism>
<reference evidence="1 2" key="1">
    <citation type="journal article" date="2021" name="Plant Biotechnol. J.">
        <title>Multi-omics assisted identification of the key and species-specific regulatory components of drought-tolerant mechanisms in Gossypium stocksii.</title>
        <authorList>
            <person name="Yu D."/>
            <person name="Ke L."/>
            <person name="Zhang D."/>
            <person name="Wu Y."/>
            <person name="Sun Y."/>
            <person name="Mei J."/>
            <person name="Sun J."/>
            <person name="Sun Y."/>
        </authorList>
    </citation>
    <scope>NUCLEOTIDE SEQUENCE [LARGE SCALE GENOMIC DNA]</scope>
    <source>
        <strain evidence="2">cv. E1</strain>
        <tissue evidence="1">Leaf</tissue>
    </source>
</reference>